<keyword evidence="1" id="KW-0808">Transferase</keyword>
<feature type="compositionally biased region" description="Basic and acidic residues" evidence="2">
    <location>
        <begin position="1"/>
        <end position="46"/>
    </location>
</feature>
<comment type="function">
    <text evidence="1">S-adenosyl-L-methionine-dependent methyltransferase that mediates RNA cap1 2'-O-ribose methylation to the 5'-cap structure of RNAs. Methylates the ribose of the first nucleotide of a m(7)GpppG-capped mRNA to produce m(7)GpppNmp (cap1).</text>
</comment>
<dbReference type="InterPro" id="IPR002877">
    <property type="entry name" value="RNA_MeTrfase_FtsJ_dom"/>
</dbReference>
<keyword evidence="1" id="KW-0949">S-adenosyl-L-methionine</keyword>
<dbReference type="GO" id="GO:0003676">
    <property type="term" value="F:nucleic acid binding"/>
    <property type="evidence" value="ECO:0007669"/>
    <property type="project" value="UniProtKB-UniRule"/>
</dbReference>
<keyword evidence="1" id="KW-0507">mRNA processing</keyword>
<dbReference type="EC" id="2.1.1.57" evidence="1"/>
<dbReference type="Pfam" id="PF01585">
    <property type="entry name" value="G-patch"/>
    <property type="match status" value="1"/>
</dbReference>
<dbReference type="SMART" id="SM00443">
    <property type="entry name" value="G_patch"/>
    <property type="match status" value="1"/>
</dbReference>
<evidence type="ECO:0000256" key="2">
    <source>
        <dbReference type="SAM" id="MobiDB-lite"/>
    </source>
</evidence>
<dbReference type="InterPro" id="IPR050851">
    <property type="entry name" value="mRNA_Cap_2O-Ribose_MeTrfase"/>
</dbReference>
<comment type="subcellular location">
    <subcellularLocation>
        <location evidence="1">Nucleus</location>
    </subcellularLocation>
</comment>
<dbReference type="AlphaFoldDB" id="A0A8R1DM14"/>
<dbReference type="PANTHER" id="PTHR16121:SF0">
    <property type="entry name" value="CAP-SPECIFIC MRNA (NUCLEOSIDE-2'-O-)-METHYLTRANSFERASE 1"/>
    <property type="match status" value="1"/>
</dbReference>
<dbReference type="FunFam" id="3.40.50.12760:FF:000004">
    <property type="entry name" value="FtsJ-like methyltransferase"/>
    <property type="match status" value="1"/>
</dbReference>
<feature type="domain" description="G-patch" evidence="3">
    <location>
        <begin position="74"/>
        <end position="120"/>
    </location>
</feature>
<dbReference type="GO" id="GO:0016556">
    <property type="term" value="P:mRNA modification"/>
    <property type="evidence" value="ECO:0007669"/>
    <property type="project" value="UniProtKB-UniRule"/>
</dbReference>
<comment type="catalytic activity">
    <reaction evidence="1">
        <text>a 5'-end (N(7)-methyl 5'-triphosphoguanosine)-ribonucleoside in mRNA + S-adenosyl-L-methionine = a 5'-end (N(7)-methyl 5'-triphosphoguanosine)-(2'-O-methyl-ribonucleoside) in mRNA + S-adenosyl-L-homocysteine + H(+)</text>
        <dbReference type="Rhea" id="RHEA:67020"/>
        <dbReference type="Rhea" id="RHEA-COMP:17167"/>
        <dbReference type="Rhea" id="RHEA-COMP:17168"/>
        <dbReference type="ChEBI" id="CHEBI:15378"/>
        <dbReference type="ChEBI" id="CHEBI:57856"/>
        <dbReference type="ChEBI" id="CHEBI:59789"/>
        <dbReference type="ChEBI" id="CHEBI:156461"/>
        <dbReference type="ChEBI" id="CHEBI:167609"/>
        <dbReference type="EC" id="2.1.1.57"/>
    </reaction>
</comment>
<protein>
    <recommendedName>
        <fullName evidence="1">Cap-specific mRNA (nucleoside-2'-O-)-methyltransferase 1</fullName>
        <ecNumber evidence="1">2.1.1.57</ecNumber>
    </recommendedName>
    <alternativeName>
        <fullName evidence="1">Cap1 2'O-ribose methyltransferase 1</fullName>
    </alternativeName>
</protein>
<dbReference type="SUPFAM" id="SSF53335">
    <property type="entry name" value="S-adenosyl-L-methionine-dependent methyltransferases"/>
    <property type="match status" value="1"/>
</dbReference>
<sequence length="765" mass="87997">MYHNYGDREDSDESKDSRSVQDRISRLAKSRNDEKLEEYKEKHEKFSAGTKRPKNSEDDDEKLEWEAEPPKKKQMSAAERMMQNMGYKSGEGLGKHAQGIAEPVALSTQRGRTGLGAAGAKAVARDFTETWDEQKEEKTIEETVIWLTDIEDEKRKEICQKLVNDKWIVVKPKKMKIDDEYDFCDPEVLKNMLDAKDVFDAMSDKDLREARTRANPYETIGSAFFQNRAAMKTANMDKIYDWILSRENTENNLFLKVKNKIMSLSAQIKIPLHEKQASENVDRNEEIFYFADVCAGPGGFSEYMLWRKAFYNAKGFGFTLAGKDDFKLGKFRDSSAVFFETFYGAKKNGDVMDPENIDTLEEFVMRGTDNVGVHLMMADGGFSVEGQENLQEILSKRLYLCQLLVSLCIVREGGNFFCKLFDIFTPFSVALIYLMRVCYDSVSLHKPHTSRPANSERYITCKGLRREYSEIVKAFLKRVNRKMDDLKNGNSTNDVQEIVPLSVMKADEIFTKELIEHNHFLANRQTLYLRKYQSFAKNQGQYDKDQGTLREECLKYWSVPNKQRERGGDRGNRQRNEERLSAMAVFGKYTPKVCGQEDFSNLPPDFKIENIKSGLSANITYDEYRFVAIGNANYAEPQILVGAGDVTFVSNRTQHWDQIPRSHLRIPNNTILLVDFAEEFRLEGQRIQKANKHPAVVRILDAAVLYGDDVSQLPYEQRMKAAQKFAKALKLEWNSISVAELQKLDASMPNRMFKIIQNNGGKTRY</sequence>
<feature type="domain" description="RrmJ-type SAM-dependent 2'-O-MTase" evidence="4">
    <location>
        <begin position="224"/>
        <end position="465"/>
    </location>
</feature>
<dbReference type="GO" id="GO:0005737">
    <property type="term" value="C:cytoplasm"/>
    <property type="evidence" value="ECO:0007669"/>
    <property type="project" value="TreeGrafter"/>
</dbReference>
<dbReference type="PROSITE" id="PS51613">
    <property type="entry name" value="SAM_MT_RRMJ"/>
    <property type="match status" value="1"/>
</dbReference>
<keyword evidence="6" id="KW-1185">Reference proteome</keyword>
<name>A0A8R1DM14_CAEJA</name>
<dbReference type="InterPro" id="IPR029063">
    <property type="entry name" value="SAM-dependent_MTases_sf"/>
</dbReference>
<organism evidence="5 6">
    <name type="scientific">Caenorhabditis japonica</name>
    <dbReference type="NCBI Taxonomy" id="281687"/>
    <lineage>
        <taxon>Eukaryota</taxon>
        <taxon>Metazoa</taxon>
        <taxon>Ecdysozoa</taxon>
        <taxon>Nematoda</taxon>
        <taxon>Chromadorea</taxon>
        <taxon>Rhabditida</taxon>
        <taxon>Rhabditina</taxon>
        <taxon>Rhabditomorpha</taxon>
        <taxon>Rhabditoidea</taxon>
        <taxon>Rhabditidae</taxon>
        <taxon>Peloderinae</taxon>
        <taxon>Caenorhabditis</taxon>
    </lineage>
</organism>
<dbReference type="Pfam" id="PF01728">
    <property type="entry name" value="FtsJ"/>
    <property type="match status" value="1"/>
</dbReference>
<keyword evidence="1" id="KW-0506">mRNA capping</keyword>
<dbReference type="InterPro" id="IPR000467">
    <property type="entry name" value="G_patch_dom"/>
</dbReference>
<dbReference type="GO" id="GO:0004483">
    <property type="term" value="F:methyltransferase cap1 activity"/>
    <property type="evidence" value="ECO:0007669"/>
    <property type="project" value="UniProtKB-UniRule"/>
</dbReference>
<dbReference type="GO" id="GO:0032259">
    <property type="term" value="P:methylation"/>
    <property type="evidence" value="ECO:0007669"/>
    <property type="project" value="UniProtKB-KW"/>
</dbReference>
<proteinExistence type="predicted"/>
<feature type="region of interest" description="Disordered" evidence="2">
    <location>
        <begin position="1"/>
        <end position="75"/>
    </location>
</feature>
<dbReference type="EnsemblMetazoa" id="CJA06559.1">
    <property type="protein sequence ID" value="CJA06559.1"/>
    <property type="gene ID" value="WBGene00125763"/>
</dbReference>
<reference evidence="6" key="1">
    <citation type="submission" date="2010-08" db="EMBL/GenBank/DDBJ databases">
        <authorList>
            <consortium name="Caenorhabditis japonica Sequencing Consortium"/>
            <person name="Wilson R.K."/>
        </authorList>
    </citation>
    <scope>NUCLEOTIDE SEQUENCE [LARGE SCALE GENOMIC DNA]</scope>
    <source>
        <strain evidence="6">DF5081</strain>
    </source>
</reference>
<dbReference type="Gene3D" id="3.40.50.12760">
    <property type="match status" value="1"/>
</dbReference>
<dbReference type="InterPro" id="IPR036397">
    <property type="entry name" value="RNaseH_sf"/>
</dbReference>
<dbReference type="InterPro" id="IPR025816">
    <property type="entry name" value="RrmJ-type_MeTrfase"/>
</dbReference>
<keyword evidence="1" id="KW-0489">Methyltransferase</keyword>
<dbReference type="Gene3D" id="3.30.420.10">
    <property type="entry name" value="Ribonuclease H-like superfamily/Ribonuclease H"/>
    <property type="match status" value="1"/>
</dbReference>
<evidence type="ECO:0000259" key="3">
    <source>
        <dbReference type="PROSITE" id="PS50174"/>
    </source>
</evidence>
<dbReference type="GO" id="GO:0005634">
    <property type="term" value="C:nucleus"/>
    <property type="evidence" value="ECO:0007669"/>
    <property type="project" value="UniProtKB-SubCell"/>
</dbReference>
<dbReference type="Proteomes" id="UP000005237">
    <property type="component" value="Unassembled WGS sequence"/>
</dbReference>
<evidence type="ECO:0000256" key="1">
    <source>
        <dbReference type="RuleBase" id="RU368012"/>
    </source>
</evidence>
<dbReference type="GO" id="GO:0006370">
    <property type="term" value="P:7-methylguanosine mRNA capping"/>
    <property type="evidence" value="ECO:0007669"/>
    <property type="project" value="UniProtKB-UniRule"/>
</dbReference>
<evidence type="ECO:0000259" key="4">
    <source>
        <dbReference type="PROSITE" id="PS51613"/>
    </source>
</evidence>
<accession>A0A8R1DM14</accession>
<reference evidence="5" key="2">
    <citation type="submission" date="2022-06" db="UniProtKB">
        <authorList>
            <consortium name="EnsemblMetazoa"/>
        </authorList>
    </citation>
    <scope>IDENTIFICATION</scope>
    <source>
        <strain evidence="5">DF5081</strain>
    </source>
</reference>
<evidence type="ECO:0000313" key="6">
    <source>
        <dbReference type="Proteomes" id="UP000005237"/>
    </source>
</evidence>
<keyword evidence="1" id="KW-0539">Nucleus</keyword>
<dbReference type="PANTHER" id="PTHR16121">
    <property type="entry name" value="CAP-SPECIFIC MRNA (NUCLEOSIDE-2'-O-)-METHYLTRANSFERASE 1-RELATED"/>
    <property type="match status" value="1"/>
</dbReference>
<dbReference type="PROSITE" id="PS50174">
    <property type="entry name" value="G_PATCH"/>
    <property type="match status" value="1"/>
</dbReference>
<evidence type="ECO:0000313" key="5">
    <source>
        <dbReference type="EnsemblMetazoa" id="CJA06559.1"/>
    </source>
</evidence>